<evidence type="ECO:0000313" key="2">
    <source>
        <dbReference type="Proteomes" id="UP000229090"/>
    </source>
</evidence>
<dbReference type="Proteomes" id="UP000229090">
    <property type="component" value="Segment"/>
</dbReference>
<proteinExistence type="predicted"/>
<dbReference type="Pfam" id="PF23802">
    <property type="entry name" value="DUF7178"/>
    <property type="match status" value="1"/>
</dbReference>
<dbReference type="EMBL" id="MG009575">
    <property type="protein sequence ID" value="ATN94077.1"/>
    <property type="molecule type" value="Genomic_DNA"/>
</dbReference>
<name>A0A2D1GPY4_9CAUD</name>
<protein>
    <submittedName>
        <fullName evidence="1">N-glycosylase</fullName>
    </submittedName>
</protein>
<sequence>MARARKSDSLSVEEMAIRISTLWESAEQWMRNAGASWYVDAHTWAERTADETGHTVEQVAAVIAAYSPRTRWIDNLLDADNLLRGKDKRNGVMAENHKRALRILASDNPVYALRGTNPEKLTAPKIWSFAQNILGNGNAVTVDIWAARAALGDVTTEQAEQTLSWAGAYERISDAYRKAAANAGVAPSTMQAAVWIAIRGKAD</sequence>
<keyword evidence="2" id="KW-1185">Reference proteome</keyword>
<dbReference type="KEGG" id="vg:63210218"/>
<dbReference type="GeneID" id="63210218"/>
<dbReference type="RefSeq" id="YP_010013604.1">
    <property type="nucleotide sequence ID" value="NC_053512.1"/>
</dbReference>
<accession>A0A2D1GPY4</accession>
<gene>
    <name evidence="1" type="primary">115</name>
    <name evidence="1" type="ORF">SEA_KUMAO_115</name>
</gene>
<dbReference type="InterPro" id="IPR055602">
    <property type="entry name" value="DUF7178"/>
</dbReference>
<reference evidence="2" key="1">
    <citation type="submission" date="2017-09" db="EMBL/GenBank/DDBJ databases">
        <authorList>
            <person name="Ehlers B."/>
            <person name="Leendertz F.H."/>
        </authorList>
    </citation>
    <scope>NUCLEOTIDE SEQUENCE [LARGE SCALE GENOMIC DNA]</scope>
</reference>
<evidence type="ECO:0000313" key="1">
    <source>
        <dbReference type="EMBL" id="ATN94077.1"/>
    </source>
</evidence>
<organism evidence="1 2">
    <name type="scientific">Mycobacterium phage Kumao</name>
    <dbReference type="NCBI Taxonomy" id="2041344"/>
    <lineage>
        <taxon>Viruses</taxon>
        <taxon>Duplodnaviria</taxon>
        <taxon>Heunggongvirae</taxon>
        <taxon>Uroviricota</taxon>
        <taxon>Caudoviricetes</taxon>
        <taxon>Vilmaviridae</taxon>
        <taxon>Kumaovirus</taxon>
        <taxon>Kumaovirus kumao</taxon>
    </lineage>
</organism>